<evidence type="ECO:0000313" key="2">
    <source>
        <dbReference type="Proteomes" id="UP000294028"/>
    </source>
</evidence>
<accession>A0A482TRC3</accession>
<reference evidence="1 2" key="1">
    <citation type="submission" date="2018-12" db="EMBL/GenBank/DDBJ databases">
        <title>Genome analysis provides insights into bioremediation potentialities of Halogeometricum borinquense strain N11.</title>
        <authorList>
            <person name="Najjari A."/>
            <person name="Youssef N."/>
            <person name="Fhoula I."/>
            <person name="Ben Dhia O."/>
            <person name="Mahjoubi M."/>
            <person name="Ouzari H.I."/>
            <person name="Cherif A."/>
        </authorList>
    </citation>
    <scope>NUCLEOTIDE SEQUENCE [LARGE SCALE GENOMIC DNA]</scope>
    <source>
        <strain evidence="1 2">N11</strain>
    </source>
</reference>
<comment type="caution">
    <text evidence="1">The sequence shown here is derived from an EMBL/GenBank/DDBJ whole genome shotgun (WGS) entry which is preliminary data.</text>
</comment>
<name>A0A482TRC3_9EURY</name>
<dbReference type="EMBL" id="RZHH01000001">
    <property type="protein sequence ID" value="RYJ19487.1"/>
    <property type="molecule type" value="Genomic_DNA"/>
</dbReference>
<organism evidence="1 2">
    <name type="scientific">Halogeometricum borinquense</name>
    <dbReference type="NCBI Taxonomy" id="60847"/>
    <lineage>
        <taxon>Archaea</taxon>
        <taxon>Methanobacteriati</taxon>
        <taxon>Methanobacteriota</taxon>
        <taxon>Stenosarchaea group</taxon>
        <taxon>Halobacteria</taxon>
        <taxon>Halobacteriales</taxon>
        <taxon>Haloferacaceae</taxon>
        <taxon>Halogeometricum</taxon>
    </lineage>
</organism>
<gene>
    <name evidence="1" type="ORF">ELS19_00320</name>
</gene>
<dbReference type="AlphaFoldDB" id="A0A482TRC3"/>
<proteinExistence type="predicted"/>
<dbReference type="Proteomes" id="UP000294028">
    <property type="component" value="Unassembled WGS sequence"/>
</dbReference>
<evidence type="ECO:0000313" key="1">
    <source>
        <dbReference type="EMBL" id="RYJ19487.1"/>
    </source>
</evidence>
<sequence>MLARAYVGVEFFVRRRAERGLDLSEADILDRYLRATRRIVDEYLDWPLPDGLPASRHTNDV</sequence>
<protein>
    <submittedName>
        <fullName evidence="1">Uncharacterized protein</fullName>
    </submittedName>
</protein>